<reference evidence="2" key="1">
    <citation type="journal article" date="2020" name="Nature">
        <title>Giant virus diversity and host interactions through global metagenomics.</title>
        <authorList>
            <person name="Schulz F."/>
            <person name="Roux S."/>
            <person name="Paez-Espino D."/>
            <person name="Jungbluth S."/>
            <person name="Walsh D.A."/>
            <person name="Denef V.J."/>
            <person name="McMahon K.D."/>
            <person name="Konstantinidis K.T."/>
            <person name="Eloe-Fadrosh E.A."/>
            <person name="Kyrpides N.C."/>
            <person name="Woyke T."/>
        </authorList>
    </citation>
    <scope>NUCLEOTIDE SEQUENCE</scope>
    <source>
        <strain evidence="2">GVMAG-S-1101182-85</strain>
    </source>
</reference>
<dbReference type="EMBL" id="MN740828">
    <property type="protein sequence ID" value="QHU13983.1"/>
    <property type="molecule type" value="Genomic_DNA"/>
</dbReference>
<name>A0A6C0K9A6_9ZZZZ</name>
<protein>
    <recommendedName>
        <fullName evidence="1">Competence protein CoiA-like N-terminal domain-containing protein</fullName>
    </recommendedName>
</protein>
<evidence type="ECO:0000259" key="1">
    <source>
        <dbReference type="Pfam" id="PF25164"/>
    </source>
</evidence>
<dbReference type="Pfam" id="PF25164">
    <property type="entry name" value="CoiA_N"/>
    <property type="match status" value="1"/>
</dbReference>
<dbReference type="AlphaFoldDB" id="A0A6C0K9A6"/>
<evidence type="ECO:0000313" key="2">
    <source>
        <dbReference type="EMBL" id="QHU13983.1"/>
    </source>
</evidence>
<accession>A0A6C0K9A6</accession>
<dbReference type="InterPro" id="IPR057253">
    <property type="entry name" value="CoiA-like_N"/>
</dbReference>
<feature type="domain" description="Competence protein CoiA-like N-terminal" evidence="1">
    <location>
        <begin position="23"/>
        <end position="61"/>
    </location>
</feature>
<proteinExistence type="predicted"/>
<sequence length="374" mass="43721">MADKLQLGALEVSSNEYTTPTNATKDKQYKCVDCNNKVILRKGTIRKAHFAHHSQTNTCSYYDHPNESQIHKDAKLLMAKMLTEKKLLQFCWDCLNCGSQAYVFQDCPSIVYKEGDQAVLEYRDPNNKWVADVALVNNGEVRYIFEIKHTHATISTVRPEPWFEVDAKNFIEKINDYDSNTDPEFIEIRNQVDFIYNVDCTRQNIKRYCYGSFCYKEKWVRCIPGYDKKQKDNYCLICKKTEYEPTSDGCTSKFQNGEIRVCFDCIEKDTYEKKIRKMFANDITTTTRTITGENIYTKEDKELLKKIPSLFRKVGMEDQWKQVLCCVGCTRNSYSPVYENKKYYSVCKICFDNNESKNNIKSKLENPVCLIIDD</sequence>
<organism evidence="2">
    <name type="scientific">viral metagenome</name>
    <dbReference type="NCBI Taxonomy" id="1070528"/>
    <lineage>
        <taxon>unclassified sequences</taxon>
        <taxon>metagenomes</taxon>
        <taxon>organismal metagenomes</taxon>
    </lineage>
</organism>